<accession>A0A7G8BC36</accession>
<name>A0A7G8BC36_9BACT</name>
<sequence length="190" mass="20732">MVTMPDGTSTAKQPIEGAQDRVIEAAQKKTLTAESAPASQETSLAEVKKPRAGLLKNLGKLKPLLPILYGGLRMVDHGAVQILAQLVNLASGTTPAQSAAQEELHQELVEIETGHRELHLQIQDQTVEMQRIKDQVTLLRQTVERNATEHTELVDNVKSLRNLLRVMGAGLAILLAVLITLTALLLTRHH</sequence>
<dbReference type="KEGG" id="adin:H7849_12940"/>
<dbReference type="EMBL" id="CP060394">
    <property type="protein sequence ID" value="QNI30106.1"/>
    <property type="molecule type" value="Genomic_DNA"/>
</dbReference>
<keyword evidence="1" id="KW-1133">Transmembrane helix</keyword>
<organism evidence="2 3">
    <name type="scientific">Alloacidobacterium dinghuense</name>
    <dbReference type="NCBI Taxonomy" id="2763107"/>
    <lineage>
        <taxon>Bacteria</taxon>
        <taxon>Pseudomonadati</taxon>
        <taxon>Acidobacteriota</taxon>
        <taxon>Terriglobia</taxon>
        <taxon>Terriglobales</taxon>
        <taxon>Acidobacteriaceae</taxon>
        <taxon>Alloacidobacterium</taxon>
    </lineage>
</organism>
<evidence type="ECO:0000313" key="2">
    <source>
        <dbReference type="EMBL" id="QNI30106.1"/>
    </source>
</evidence>
<dbReference type="AlphaFoldDB" id="A0A7G8BC36"/>
<proteinExistence type="predicted"/>
<dbReference type="RefSeq" id="WP_186739724.1">
    <property type="nucleotide sequence ID" value="NZ_CP060394.1"/>
</dbReference>
<keyword evidence="3" id="KW-1185">Reference proteome</keyword>
<evidence type="ECO:0000313" key="3">
    <source>
        <dbReference type="Proteomes" id="UP000515312"/>
    </source>
</evidence>
<keyword evidence="1" id="KW-0472">Membrane</keyword>
<dbReference type="Gene3D" id="1.20.5.110">
    <property type="match status" value="1"/>
</dbReference>
<evidence type="ECO:0000256" key="1">
    <source>
        <dbReference type="SAM" id="Phobius"/>
    </source>
</evidence>
<gene>
    <name evidence="2" type="ORF">H7849_12940</name>
</gene>
<feature type="transmembrane region" description="Helical" evidence="1">
    <location>
        <begin position="163"/>
        <end position="186"/>
    </location>
</feature>
<dbReference type="Proteomes" id="UP000515312">
    <property type="component" value="Chromosome"/>
</dbReference>
<reference evidence="2 3" key="1">
    <citation type="submission" date="2020-08" db="EMBL/GenBank/DDBJ databases">
        <title>Edaphobacter telluris sp. nov. and Acidobacterium dinghuensis sp. nov., two acidobacteria isolated from forest soil.</title>
        <authorList>
            <person name="Fu J."/>
            <person name="Qiu L."/>
        </authorList>
    </citation>
    <scope>NUCLEOTIDE SEQUENCE [LARGE SCALE GENOMIC DNA]</scope>
    <source>
        <strain evidence="2">4Y35</strain>
    </source>
</reference>
<protein>
    <submittedName>
        <fullName evidence="2">Uncharacterized protein</fullName>
    </submittedName>
</protein>
<keyword evidence="1" id="KW-0812">Transmembrane</keyword>